<dbReference type="EMBL" id="FMTY01000008">
    <property type="protein sequence ID" value="SCX17572.1"/>
    <property type="molecule type" value="Genomic_DNA"/>
</dbReference>
<feature type="transmembrane region" description="Helical" evidence="1">
    <location>
        <begin position="6"/>
        <end position="26"/>
    </location>
</feature>
<accession>A0A1G4W6L5</accession>
<keyword evidence="1" id="KW-1133">Transmembrane helix</keyword>
<protein>
    <submittedName>
        <fullName evidence="2">Uncharacterized protein</fullName>
    </submittedName>
</protein>
<dbReference type="AlphaFoldDB" id="A0A1G4W6L5"/>
<keyword evidence="1" id="KW-0812">Transmembrane</keyword>
<keyword evidence="1" id="KW-0472">Membrane</keyword>
<organism evidence="2 3">
    <name type="scientific">Flavobacterium saliperosum</name>
    <dbReference type="NCBI Taxonomy" id="329186"/>
    <lineage>
        <taxon>Bacteria</taxon>
        <taxon>Pseudomonadati</taxon>
        <taxon>Bacteroidota</taxon>
        <taxon>Flavobacteriia</taxon>
        <taxon>Flavobacteriales</taxon>
        <taxon>Flavobacteriaceae</taxon>
        <taxon>Flavobacterium</taxon>
    </lineage>
</organism>
<evidence type="ECO:0000256" key="1">
    <source>
        <dbReference type="SAM" id="Phobius"/>
    </source>
</evidence>
<dbReference type="Proteomes" id="UP000182124">
    <property type="component" value="Unassembled WGS sequence"/>
</dbReference>
<name>A0A1G4W6L5_9FLAO</name>
<gene>
    <name evidence="2" type="ORF">SAMN02927925_02533</name>
</gene>
<reference evidence="2 3" key="1">
    <citation type="submission" date="2016-10" db="EMBL/GenBank/DDBJ databases">
        <authorList>
            <person name="de Groot N.N."/>
        </authorList>
    </citation>
    <scope>NUCLEOTIDE SEQUENCE [LARGE SCALE GENOMIC DNA]</scope>
    <source>
        <strain evidence="2 3">CGMCC 1.3801</strain>
    </source>
</reference>
<evidence type="ECO:0000313" key="2">
    <source>
        <dbReference type="EMBL" id="SCX17572.1"/>
    </source>
</evidence>
<proteinExistence type="predicted"/>
<sequence>MPQNKLLHLTSSGVGFLVIGLIIVSFKTYDFSVQNQHLKDKISLEKSLHQNQISEILKRYDSLKAIREENTVLVKEEVKSEPENTDKPRLLAVHAGAKKEKAKNLKAVNVSARAVRIISKDVVETNKASKIDQVRVRFTLEENKDIPSGDKQLFIQIVNPKKRLLALKGKYETKLSKAIFYNRQHTDACLFIDLHQHQLIVGDYKVNLISNGDIIGSANFRVN</sequence>
<dbReference type="STRING" id="329186.SAMN02927925_02533"/>
<dbReference type="eggNOG" id="COG4768">
    <property type="taxonomic scope" value="Bacteria"/>
</dbReference>
<dbReference type="RefSeq" id="WP_023577472.1">
    <property type="nucleotide sequence ID" value="NZ_CBCSBQ010000012.1"/>
</dbReference>
<evidence type="ECO:0000313" key="3">
    <source>
        <dbReference type="Proteomes" id="UP000182124"/>
    </source>
</evidence>